<proteinExistence type="predicted"/>
<evidence type="ECO:0000313" key="2">
    <source>
        <dbReference type="Proteomes" id="UP000238042"/>
    </source>
</evidence>
<evidence type="ECO:0000313" key="1">
    <source>
        <dbReference type="EMBL" id="PQL90368.1"/>
    </source>
</evidence>
<name>A0A2S8A743_9FLAO</name>
<keyword evidence="2" id="KW-1185">Reference proteome</keyword>
<accession>A0A2S8A743</accession>
<organism evidence="1 2">
    <name type="scientific">Apibacter adventoris</name>
    <dbReference type="NCBI Taxonomy" id="1679466"/>
    <lineage>
        <taxon>Bacteria</taxon>
        <taxon>Pseudomonadati</taxon>
        <taxon>Bacteroidota</taxon>
        <taxon>Flavobacteriia</taxon>
        <taxon>Flavobacteriales</taxon>
        <taxon>Weeksellaceae</taxon>
        <taxon>Apibacter</taxon>
    </lineage>
</organism>
<protein>
    <submittedName>
        <fullName evidence="1">Uncharacterized protein</fullName>
    </submittedName>
</protein>
<gene>
    <name evidence="1" type="ORF">C4S77_10750</name>
</gene>
<reference evidence="1 2" key="1">
    <citation type="submission" date="2018-02" db="EMBL/GenBank/DDBJ databases">
        <title>Genome sequences of Apibacter spp., gut symbionts of Asian honey bees.</title>
        <authorList>
            <person name="Kwong W.K."/>
            <person name="Steele M.I."/>
            <person name="Moran N.A."/>
        </authorList>
    </citation>
    <scope>NUCLEOTIDE SEQUENCE [LARGE SCALE GENOMIC DNA]</scope>
    <source>
        <strain evidence="2">wkB301</strain>
    </source>
</reference>
<dbReference type="Proteomes" id="UP000238042">
    <property type="component" value="Unassembled WGS sequence"/>
</dbReference>
<dbReference type="AlphaFoldDB" id="A0A2S8A743"/>
<sequence length="160" mass="18424">MNCPKTKNIKKTISYLKPDANQKYSDSLIISIEKIKPDKYLINYNLLFFLLNKGTTEYDLCALTINKEIHGDIMNINISPSTRSVGKVGSDVMGMYKQILLIQTSKEKLPSDVKKIQFSYIRKTEIFDTVNKRIKPQLINKEKIITLPEKKLEISIPNKN</sequence>
<dbReference type="EMBL" id="PSZM01000046">
    <property type="protein sequence ID" value="PQL90368.1"/>
    <property type="molecule type" value="Genomic_DNA"/>
</dbReference>
<comment type="caution">
    <text evidence="1">The sequence shown here is derived from an EMBL/GenBank/DDBJ whole genome shotgun (WGS) entry which is preliminary data.</text>
</comment>